<keyword evidence="3" id="KW-1185">Reference proteome</keyword>
<sequence>MKDSDVVIASLIRRRIKVEHLSDIIVYDATARVQCVLTRRSSTAETRLDLAWRRHPWVAHWSSARRHNTRRSRVATTPPAGQWPASASSLSLPLRERFELEASESSSRGRRDTTLGSSRLGDEVSSISSPSSMSASLSAPKRASSSSQANTVLSRAFLYSPSDIAHLGELGVVTVEVTTGVEARELPVVAEEATTDSAAADAADVPAACVVGVLIRNEHEYPLRRSLWIDVPRPAHQILTGGWYFWWSTLSSRYANSWQTQICGALHLLAICRPTQIDPSWTNESALLWMACSSTYTCLLFLLRPQHGGGQQLIVAVHDVLNDRWRDKLIGIATDGANTTAGRYGVVVTLLEAEVTHPVVCGPSDGSPDESGLYYCWLWRFRQKDQ</sequence>
<feature type="region of interest" description="Disordered" evidence="1">
    <location>
        <begin position="100"/>
        <end position="145"/>
    </location>
</feature>
<comment type="caution">
    <text evidence="2">The sequence shown here is derived from an EMBL/GenBank/DDBJ whole genome shotgun (WGS) entry which is preliminary data.</text>
</comment>
<feature type="compositionally biased region" description="Low complexity" evidence="1">
    <location>
        <begin position="125"/>
        <end position="145"/>
    </location>
</feature>
<dbReference type="EMBL" id="BSXT01000848">
    <property type="protein sequence ID" value="GMF35101.1"/>
    <property type="molecule type" value="Genomic_DNA"/>
</dbReference>
<accession>A0A9W6XAX1</accession>
<reference evidence="2" key="1">
    <citation type="submission" date="2023-04" db="EMBL/GenBank/DDBJ databases">
        <title>Phytophthora fragariaefolia NBRC 109709.</title>
        <authorList>
            <person name="Ichikawa N."/>
            <person name="Sato H."/>
            <person name="Tonouchi N."/>
        </authorList>
    </citation>
    <scope>NUCLEOTIDE SEQUENCE</scope>
    <source>
        <strain evidence="2">NBRC 109709</strain>
    </source>
</reference>
<evidence type="ECO:0000256" key="1">
    <source>
        <dbReference type="SAM" id="MobiDB-lite"/>
    </source>
</evidence>
<gene>
    <name evidence="2" type="ORF">Pfra01_000921000</name>
</gene>
<proteinExistence type="predicted"/>
<organism evidence="2 3">
    <name type="scientific">Phytophthora fragariaefolia</name>
    <dbReference type="NCBI Taxonomy" id="1490495"/>
    <lineage>
        <taxon>Eukaryota</taxon>
        <taxon>Sar</taxon>
        <taxon>Stramenopiles</taxon>
        <taxon>Oomycota</taxon>
        <taxon>Peronosporomycetes</taxon>
        <taxon>Peronosporales</taxon>
        <taxon>Peronosporaceae</taxon>
        <taxon>Phytophthora</taxon>
    </lineage>
</organism>
<protein>
    <submittedName>
        <fullName evidence="2">Unnamed protein product</fullName>
    </submittedName>
</protein>
<evidence type="ECO:0000313" key="3">
    <source>
        <dbReference type="Proteomes" id="UP001165121"/>
    </source>
</evidence>
<evidence type="ECO:0000313" key="2">
    <source>
        <dbReference type="EMBL" id="GMF35101.1"/>
    </source>
</evidence>
<feature type="region of interest" description="Disordered" evidence="1">
    <location>
        <begin position="68"/>
        <end position="87"/>
    </location>
</feature>
<name>A0A9W6XAX1_9STRA</name>
<dbReference type="Proteomes" id="UP001165121">
    <property type="component" value="Unassembled WGS sequence"/>
</dbReference>
<dbReference type="AlphaFoldDB" id="A0A9W6XAX1"/>